<dbReference type="GO" id="GO:0005739">
    <property type="term" value="C:mitochondrion"/>
    <property type="evidence" value="ECO:0000318"/>
    <property type="project" value="GO_Central"/>
</dbReference>
<protein>
    <recommendedName>
        <fullName evidence="7">Succinate-semialdehyde dehydrogenase</fullName>
        <ecNumber evidence="7">1.2.1.24</ecNumber>
    </recommendedName>
</protein>
<dbReference type="UniPathway" id="UPA00733"/>
<dbReference type="PANTHER" id="PTHR43353">
    <property type="entry name" value="SUCCINATE-SEMIALDEHYDE DEHYDROGENASE, MITOCHONDRIAL"/>
    <property type="match status" value="1"/>
</dbReference>
<feature type="domain" description="Aldehyde dehydrogenase" evidence="8">
    <location>
        <begin position="28"/>
        <end position="491"/>
    </location>
</feature>
<evidence type="ECO:0000313" key="10">
    <source>
        <dbReference type="Proteomes" id="UP000007266"/>
    </source>
</evidence>
<dbReference type="NCBIfam" id="TIGR01780">
    <property type="entry name" value="SSADH"/>
    <property type="match status" value="1"/>
</dbReference>
<dbReference type="FunFam" id="3.40.605.10:FF:000005">
    <property type="entry name" value="Succinate-semialdehyde dehydrogenase I"/>
    <property type="match status" value="1"/>
</dbReference>
<dbReference type="AlphaFoldDB" id="D6X3H7"/>
<dbReference type="Gene3D" id="3.40.605.10">
    <property type="entry name" value="Aldehyde Dehydrogenase, Chain A, domain 1"/>
    <property type="match status" value="1"/>
</dbReference>
<dbReference type="InterPro" id="IPR016163">
    <property type="entry name" value="Ald_DH_C"/>
</dbReference>
<keyword evidence="10" id="KW-1185">Reference proteome</keyword>
<dbReference type="PANTHER" id="PTHR43353:SF5">
    <property type="entry name" value="SUCCINATE-SEMIALDEHYDE DEHYDROGENASE, MITOCHONDRIAL"/>
    <property type="match status" value="1"/>
</dbReference>
<keyword evidence="7" id="KW-0520">NAD</keyword>
<gene>
    <name evidence="9" type="primary">AUGUSTUS-3.0.2_11254</name>
    <name evidence="9" type="ORF">TcasGA2_TC011254</name>
</gene>
<dbReference type="InterPro" id="IPR010102">
    <property type="entry name" value="Succ_semiAld_DH"/>
</dbReference>
<dbReference type="EC" id="1.2.1.24" evidence="7"/>
<evidence type="ECO:0000256" key="4">
    <source>
        <dbReference type="ARBA" id="ARBA00023002"/>
    </source>
</evidence>
<dbReference type="InterPro" id="IPR029510">
    <property type="entry name" value="Ald_DH_CS_GLU"/>
</dbReference>
<reference evidence="9 10" key="1">
    <citation type="journal article" date="2008" name="Nature">
        <title>The genome of the model beetle and pest Tribolium castaneum.</title>
        <authorList>
            <consortium name="Tribolium Genome Sequencing Consortium"/>
            <person name="Richards S."/>
            <person name="Gibbs R.A."/>
            <person name="Weinstock G.M."/>
            <person name="Brown S.J."/>
            <person name="Denell R."/>
            <person name="Beeman R.W."/>
            <person name="Gibbs R."/>
            <person name="Beeman R.W."/>
            <person name="Brown S.J."/>
            <person name="Bucher G."/>
            <person name="Friedrich M."/>
            <person name="Grimmelikhuijzen C.J."/>
            <person name="Klingler M."/>
            <person name="Lorenzen M."/>
            <person name="Richards S."/>
            <person name="Roth S."/>
            <person name="Schroder R."/>
            <person name="Tautz D."/>
            <person name="Zdobnov E.M."/>
            <person name="Muzny D."/>
            <person name="Gibbs R.A."/>
            <person name="Weinstock G.M."/>
            <person name="Attaway T."/>
            <person name="Bell S."/>
            <person name="Buhay C.J."/>
            <person name="Chandrabose M.N."/>
            <person name="Chavez D."/>
            <person name="Clerk-Blankenburg K.P."/>
            <person name="Cree A."/>
            <person name="Dao M."/>
            <person name="Davis C."/>
            <person name="Chacko J."/>
            <person name="Dinh H."/>
            <person name="Dugan-Rocha S."/>
            <person name="Fowler G."/>
            <person name="Garner T.T."/>
            <person name="Garnes J."/>
            <person name="Gnirke A."/>
            <person name="Hawes A."/>
            <person name="Hernandez J."/>
            <person name="Hines S."/>
            <person name="Holder M."/>
            <person name="Hume J."/>
            <person name="Jhangiani S.N."/>
            <person name="Joshi V."/>
            <person name="Khan Z.M."/>
            <person name="Jackson L."/>
            <person name="Kovar C."/>
            <person name="Kowis A."/>
            <person name="Lee S."/>
            <person name="Lewis L.R."/>
            <person name="Margolis J."/>
            <person name="Morgan M."/>
            <person name="Nazareth L.V."/>
            <person name="Nguyen N."/>
            <person name="Okwuonu G."/>
            <person name="Parker D."/>
            <person name="Richards S."/>
            <person name="Ruiz S.J."/>
            <person name="Santibanez J."/>
            <person name="Savard J."/>
            <person name="Scherer S.E."/>
            <person name="Schneider B."/>
            <person name="Sodergren E."/>
            <person name="Tautz D."/>
            <person name="Vattahil S."/>
            <person name="Villasana D."/>
            <person name="White C.S."/>
            <person name="Wright R."/>
            <person name="Park Y."/>
            <person name="Beeman R.W."/>
            <person name="Lord J."/>
            <person name="Oppert B."/>
            <person name="Lorenzen M."/>
            <person name="Brown S."/>
            <person name="Wang L."/>
            <person name="Savard J."/>
            <person name="Tautz D."/>
            <person name="Richards S."/>
            <person name="Weinstock G."/>
            <person name="Gibbs R.A."/>
            <person name="Liu Y."/>
            <person name="Worley K."/>
            <person name="Weinstock G."/>
            <person name="Elsik C.G."/>
            <person name="Reese J.T."/>
            <person name="Elhaik E."/>
            <person name="Landan G."/>
            <person name="Graur D."/>
            <person name="Arensburger P."/>
            <person name="Atkinson P."/>
            <person name="Beeman R.W."/>
            <person name="Beidler J."/>
            <person name="Brown S.J."/>
            <person name="Demuth J.P."/>
            <person name="Drury D.W."/>
            <person name="Du Y.Z."/>
            <person name="Fujiwara H."/>
            <person name="Lorenzen M."/>
            <person name="Maselli V."/>
            <person name="Osanai M."/>
            <person name="Park Y."/>
            <person name="Robertson H.M."/>
            <person name="Tu Z."/>
            <person name="Wang J.J."/>
            <person name="Wang S."/>
            <person name="Richards S."/>
            <person name="Song H."/>
            <person name="Zhang L."/>
            <person name="Sodergren E."/>
            <person name="Werner D."/>
            <person name="Stanke M."/>
            <person name="Morgenstern B."/>
            <person name="Solovyev V."/>
            <person name="Kosarev P."/>
            <person name="Brown G."/>
            <person name="Chen H.C."/>
            <person name="Ermolaeva O."/>
            <person name="Hlavina W."/>
            <person name="Kapustin Y."/>
            <person name="Kiryutin B."/>
            <person name="Kitts P."/>
            <person name="Maglott D."/>
            <person name="Pruitt K."/>
            <person name="Sapojnikov V."/>
            <person name="Souvorov A."/>
            <person name="Mackey A.J."/>
            <person name="Waterhouse R.M."/>
            <person name="Wyder S."/>
            <person name="Zdobnov E.M."/>
            <person name="Zdobnov E.M."/>
            <person name="Wyder S."/>
            <person name="Kriventseva E.V."/>
            <person name="Kadowaki T."/>
            <person name="Bork P."/>
            <person name="Aranda M."/>
            <person name="Bao R."/>
            <person name="Beermann A."/>
            <person name="Berns N."/>
            <person name="Bolognesi R."/>
            <person name="Bonneton F."/>
            <person name="Bopp D."/>
            <person name="Brown S.J."/>
            <person name="Bucher G."/>
            <person name="Butts T."/>
            <person name="Chaumot A."/>
            <person name="Denell R.E."/>
            <person name="Ferrier D.E."/>
            <person name="Friedrich M."/>
            <person name="Gordon C.M."/>
            <person name="Jindra M."/>
            <person name="Klingler M."/>
            <person name="Lan Q."/>
            <person name="Lattorff H.M."/>
            <person name="Laudet V."/>
            <person name="von Levetsow C."/>
            <person name="Liu Z."/>
            <person name="Lutz R."/>
            <person name="Lynch J.A."/>
            <person name="da Fonseca R.N."/>
            <person name="Posnien N."/>
            <person name="Reuter R."/>
            <person name="Roth S."/>
            <person name="Savard J."/>
            <person name="Schinko J.B."/>
            <person name="Schmitt C."/>
            <person name="Schoppmeier M."/>
            <person name="Schroder R."/>
            <person name="Shippy T.D."/>
            <person name="Simonnet F."/>
            <person name="Marques-Souza H."/>
            <person name="Tautz D."/>
            <person name="Tomoyasu Y."/>
            <person name="Trauner J."/>
            <person name="Van der Zee M."/>
            <person name="Vervoort M."/>
            <person name="Wittkopp N."/>
            <person name="Wimmer E.A."/>
            <person name="Yang X."/>
            <person name="Jones A.K."/>
            <person name="Sattelle D.B."/>
            <person name="Ebert P.R."/>
            <person name="Nelson D."/>
            <person name="Scott J.G."/>
            <person name="Beeman R.W."/>
            <person name="Muthukrishnan S."/>
            <person name="Kramer K.J."/>
            <person name="Arakane Y."/>
            <person name="Beeman R.W."/>
            <person name="Zhu Q."/>
            <person name="Hogenkamp D."/>
            <person name="Dixit R."/>
            <person name="Oppert B."/>
            <person name="Jiang H."/>
            <person name="Zou Z."/>
            <person name="Marshall J."/>
            <person name="Elpidina E."/>
            <person name="Vinokurov K."/>
            <person name="Oppert C."/>
            <person name="Zou Z."/>
            <person name="Evans J."/>
            <person name="Lu Z."/>
            <person name="Zhao P."/>
            <person name="Sumathipala N."/>
            <person name="Altincicek B."/>
            <person name="Vilcinskas A."/>
            <person name="Williams M."/>
            <person name="Hultmark D."/>
            <person name="Hetru C."/>
            <person name="Jiang H."/>
            <person name="Grimmelikhuijzen C.J."/>
            <person name="Hauser F."/>
            <person name="Cazzamali G."/>
            <person name="Williamson M."/>
            <person name="Park Y."/>
            <person name="Li B."/>
            <person name="Tanaka Y."/>
            <person name="Predel R."/>
            <person name="Neupert S."/>
            <person name="Schachtner J."/>
            <person name="Verleyen P."/>
            <person name="Raible F."/>
            <person name="Bork P."/>
            <person name="Friedrich M."/>
            <person name="Walden K.K."/>
            <person name="Robertson H.M."/>
            <person name="Angeli S."/>
            <person name="Foret S."/>
            <person name="Bucher G."/>
            <person name="Schuetz S."/>
            <person name="Maleszka R."/>
            <person name="Wimmer E.A."/>
            <person name="Beeman R.W."/>
            <person name="Lorenzen M."/>
            <person name="Tomoyasu Y."/>
            <person name="Miller S.C."/>
            <person name="Grossmann D."/>
            <person name="Bucher G."/>
        </authorList>
    </citation>
    <scope>NUCLEOTIDE SEQUENCE [LARGE SCALE GENOMIC DNA]</scope>
    <source>
        <strain evidence="9 10">Georgia GA2</strain>
    </source>
</reference>
<comment type="pathway">
    <text evidence="2 7">Amino-acid degradation; 4-aminobutanoate degradation.</text>
</comment>
<keyword evidence="4 6" id="KW-0560">Oxidoreductase</keyword>
<dbReference type="SUPFAM" id="SSF53720">
    <property type="entry name" value="ALDH-like"/>
    <property type="match status" value="1"/>
</dbReference>
<accession>D6X3H7</accession>
<evidence type="ECO:0000256" key="5">
    <source>
        <dbReference type="PROSITE-ProRule" id="PRU10007"/>
    </source>
</evidence>
<dbReference type="Proteomes" id="UP000007266">
    <property type="component" value="Linkage group 10"/>
</dbReference>
<evidence type="ECO:0000256" key="3">
    <source>
        <dbReference type="ARBA" id="ARBA00009986"/>
    </source>
</evidence>
<evidence type="ECO:0000256" key="6">
    <source>
        <dbReference type="RuleBase" id="RU003345"/>
    </source>
</evidence>
<dbReference type="EMBL" id="KQ971374">
    <property type="protein sequence ID" value="EEZ97424.1"/>
    <property type="molecule type" value="Genomic_DNA"/>
</dbReference>
<dbReference type="STRING" id="7070.D6X3H7"/>
<evidence type="ECO:0000313" key="9">
    <source>
        <dbReference type="EMBL" id="EEZ97424.1"/>
    </source>
</evidence>
<evidence type="ECO:0000259" key="8">
    <source>
        <dbReference type="Pfam" id="PF00171"/>
    </source>
</evidence>
<sequence>MFKIPWIRTLQTRSMHLLKDKAYINGQWLGAQSGKVFQVTNPATGEVIGTAPDMDTSDTQRAIEGAHAAFQTWQDTTAKDRSHYLRKWYDLMAQNHEDLAKIITLEAGKPLVEARGEVAYGNSFIEFFSEEARRIHGEIIPSPIPTKKILVERQPIGVAGLIAPWNFPHAMITRKAGAALASGCTCVIKPAEDTPFTALALMELAHQAGIPSGVVNVVTSSRENAPAIGNLLCESPLVAGISFTGSTQVGKLLYRQCSSGVKRLGLELGGNAPFIVFNSANVGHAVKGAMASKFRNCGQTCVSSNRFLVQGKVYDSFVGSLVKEIKSLKIGNGQECGVNVGPLINQAQFGKVSDLVEDAVSKGAKVLTGGKAARQFGELFYEPTVLTDIKENMRVYTEEVFGPIVTIFRFETEEEGLQIANSTERGLAGYFYSEDVSQIFRVARKLEVGMCGVNEGIISTAEAPFGGIKESGLGREGSHHGIDDFTYIKYICVGNL</sequence>
<dbReference type="eggNOG" id="KOG2451">
    <property type="taxonomic scope" value="Eukaryota"/>
</dbReference>
<comment type="subunit">
    <text evidence="7">Homotetramer.</text>
</comment>
<dbReference type="CDD" id="cd07103">
    <property type="entry name" value="ALDH_F5_SSADH_GabD"/>
    <property type="match status" value="1"/>
</dbReference>
<dbReference type="Gene3D" id="3.40.309.10">
    <property type="entry name" value="Aldehyde Dehydrogenase, Chain A, domain 2"/>
    <property type="match status" value="1"/>
</dbReference>
<dbReference type="InterPro" id="IPR016161">
    <property type="entry name" value="Ald_DH/histidinol_DH"/>
</dbReference>
<dbReference type="GO" id="GO:0009450">
    <property type="term" value="P:gamma-aminobutyric acid catabolic process"/>
    <property type="evidence" value="ECO:0000318"/>
    <property type="project" value="GO_Central"/>
</dbReference>
<dbReference type="PROSITE" id="PS00687">
    <property type="entry name" value="ALDEHYDE_DEHYDR_GLU"/>
    <property type="match status" value="1"/>
</dbReference>
<evidence type="ECO:0000256" key="2">
    <source>
        <dbReference type="ARBA" id="ARBA00005176"/>
    </source>
</evidence>
<comment type="similarity">
    <text evidence="3 6">Belongs to the aldehyde dehydrogenase family.</text>
</comment>
<dbReference type="InterPro" id="IPR015590">
    <property type="entry name" value="Aldehyde_DH_dom"/>
</dbReference>
<dbReference type="PhylomeDB" id="D6X3H7"/>
<dbReference type="HOGENOM" id="CLU_005391_5_1_1"/>
<evidence type="ECO:0000256" key="7">
    <source>
        <dbReference type="RuleBase" id="RU365091"/>
    </source>
</evidence>
<dbReference type="OMA" id="IGELFCK"/>
<dbReference type="Pfam" id="PF00171">
    <property type="entry name" value="Aldedh"/>
    <property type="match status" value="1"/>
</dbReference>
<reference evidence="9 10" key="2">
    <citation type="journal article" date="2010" name="Nucleic Acids Res.">
        <title>BeetleBase in 2010: revisions to provide comprehensive genomic information for Tribolium castaneum.</title>
        <authorList>
            <person name="Kim H.S."/>
            <person name="Murphy T."/>
            <person name="Xia J."/>
            <person name="Caragea D."/>
            <person name="Park Y."/>
            <person name="Beeman R.W."/>
            <person name="Lorenzen M.D."/>
            <person name="Butcher S."/>
            <person name="Manak J.R."/>
            <person name="Brown S.J."/>
        </authorList>
    </citation>
    <scope>GENOME REANNOTATION</scope>
    <source>
        <strain evidence="9 10">Georgia GA2</strain>
    </source>
</reference>
<feature type="active site" evidence="5">
    <location>
        <position position="267"/>
    </location>
</feature>
<organism evidence="9 10">
    <name type="scientific">Tribolium castaneum</name>
    <name type="common">Red flour beetle</name>
    <dbReference type="NCBI Taxonomy" id="7070"/>
    <lineage>
        <taxon>Eukaryota</taxon>
        <taxon>Metazoa</taxon>
        <taxon>Ecdysozoa</taxon>
        <taxon>Arthropoda</taxon>
        <taxon>Hexapoda</taxon>
        <taxon>Insecta</taxon>
        <taxon>Pterygota</taxon>
        <taxon>Neoptera</taxon>
        <taxon>Endopterygota</taxon>
        <taxon>Coleoptera</taxon>
        <taxon>Polyphaga</taxon>
        <taxon>Cucujiformia</taxon>
        <taxon>Tenebrionidae</taxon>
        <taxon>Tenebrionidae incertae sedis</taxon>
        <taxon>Tribolium</taxon>
    </lineage>
</organism>
<evidence type="ECO:0000256" key="1">
    <source>
        <dbReference type="ARBA" id="ARBA00003743"/>
    </source>
</evidence>
<dbReference type="OrthoDB" id="310895at2759"/>
<keyword evidence="7" id="KW-0496">Mitochondrion</keyword>
<name>D6X3H7_TRICA</name>
<comment type="function">
    <text evidence="1">Catalyzes one step in the degradation of the inhibitory neurotransmitter gamma-aminobutyric acid (GABA).</text>
</comment>
<dbReference type="InterPro" id="IPR050740">
    <property type="entry name" value="Aldehyde_DH_Superfamily"/>
</dbReference>
<comment type="catalytic activity">
    <reaction evidence="7">
        <text>succinate semialdehyde + NAD(+) + H2O = succinate + NADH + 2 H(+)</text>
        <dbReference type="Rhea" id="RHEA:13217"/>
        <dbReference type="ChEBI" id="CHEBI:15377"/>
        <dbReference type="ChEBI" id="CHEBI:15378"/>
        <dbReference type="ChEBI" id="CHEBI:30031"/>
        <dbReference type="ChEBI" id="CHEBI:57540"/>
        <dbReference type="ChEBI" id="CHEBI:57706"/>
        <dbReference type="ChEBI" id="CHEBI:57945"/>
        <dbReference type="EC" id="1.2.1.24"/>
    </reaction>
</comment>
<proteinExistence type="inferred from homology"/>
<dbReference type="InterPro" id="IPR016162">
    <property type="entry name" value="Ald_DH_N"/>
</dbReference>
<dbReference type="KEGG" id="tca:661308"/>
<comment type="subcellular location">
    <subcellularLocation>
        <location evidence="7">Mitochondrion</location>
    </subcellularLocation>
</comment>
<dbReference type="FunFam" id="3.40.309.10:FF:000004">
    <property type="entry name" value="Succinate-semialdehyde dehydrogenase I"/>
    <property type="match status" value="1"/>
</dbReference>
<dbReference type="GO" id="GO:0004777">
    <property type="term" value="F:succinate-semialdehyde dehydrogenase (NAD+) activity"/>
    <property type="evidence" value="ECO:0000318"/>
    <property type="project" value="GO_Central"/>
</dbReference>